<keyword evidence="1" id="KW-0812">Transmembrane</keyword>
<evidence type="ECO:0000256" key="1">
    <source>
        <dbReference type="SAM" id="Phobius"/>
    </source>
</evidence>
<evidence type="ECO:0000313" key="2">
    <source>
        <dbReference type="EMBL" id="NSX55326.1"/>
    </source>
</evidence>
<dbReference type="Pfam" id="PF06197">
    <property type="entry name" value="DUF998"/>
    <property type="match status" value="1"/>
</dbReference>
<dbReference type="RefSeq" id="WP_174138255.1">
    <property type="nucleotide sequence ID" value="NZ_JABUFE010000006.1"/>
</dbReference>
<feature type="transmembrane region" description="Helical" evidence="1">
    <location>
        <begin position="63"/>
        <end position="83"/>
    </location>
</feature>
<gene>
    <name evidence="2" type="ORF">HRQ87_10985</name>
</gene>
<feature type="transmembrane region" description="Helical" evidence="1">
    <location>
        <begin position="16"/>
        <end position="43"/>
    </location>
</feature>
<dbReference type="EMBL" id="JABUFE010000006">
    <property type="protein sequence ID" value="NSX55326.1"/>
    <property type="molecule type" value="Genomic_DNA"/>
</dbReference>
<proteinExistence type="predicted"/>
<feature type="transmembrane region" description="Helical" evidence="1">
    <location>
        <begin position="155"/>
        <end position="176"/>
    </location>
</feature>
<organism evidence="2 3">
    <name type="scientific">Parasulfitobacter algicola</name>
    <dbReference type="NCBI Taxonomy" id="2614809"/>
    <lineage>
        <taxon>Bacteria</taxon>
        <taxon>Pseudomonadati</taxon>
        <taxon>Pseudomonadota</taxon>
        <taxon>Alphaproteobacteria</taxon>
        <taxon>Rhodobacterales</taxon>
        <taxon>Roseobacteraceae</taxon>
        <taxon>Parasulfitobacter</taxon>
    </lineage>
</organism>
<feature type="transmembrane region" description="Helical" evidence="1">
    <location>
        <begin position="124"/>
        <end position="143"/>
    </location>
</feature>
<keyword evidence="3" id="KW-1185">Reference proteome</keyword>
<keyword evidence="1" id="KW-1133">Transmembrane helix</keyword>
<protein>
    <submittedName>
        <fullName evidence="2">DUF998 domain-containing protein</fullName>
    </submittedName>
</protein>
<dbReference type="InterPro" id="IPR009339">
    <property type="entry name" value="DUF998"/>
</dbReference>
<keyword evidence="1" id="KW-0472">Membrane</keyword>
<reference evidence="2 3" key="1">
    <citation type="submission" date="2020-06" db="EMBL/GenBank/DDBJ databases">
        <title>Sulfitobacter algicola sp. nov., isolated from green algae.</title>
        <authorList>
            <person name="Wang C."/>
        </authorList>
    </citation>
    <scope>NUCLEOTIDE SEQUENCE [LARGE SCALE GENOMIC DNA]</scope>
    <source>
        <strain evidence="2 3">1151</strain>
    </source>
</reference>
<feature type="transmembrane region" description="Helical" evidence="1">
    <location>
        <begin position="188"/>
        <end position="206"/>
    </location>
</feature>
<comment type="caution">
    <text evidence="2">The sequence shown here is derived from an EMBL/GenBank/DDBJ whole genome shotgun (WGS) entry which is preliminary data.</text>
</comment>
<evidence type="ECO:0000313" key="3">
    <source>
        <dbReference type="Proteomes" id="UP000777935"/>
    </source>
</evidence>
<feature type="transmembrane region" description="Helical" evidence="1">
    <location>
        <begin position="90"/>
        <end position="112"/>
    </location>
</feature>
<dbReference type="Proteomes" id="UP000777935">
    <property type="component" value="Unassembled WGS sequence"/>
</dbReference>
<name>A0ABX2IXV2_9RHOB</name>
<accession>A0ABX2IXV2</accession>
<sequence length="215" mass="22912">MTQDATGHAIDQERPYLLILFGLIGLLGCVALILGTIIAPFFVPEYNWVSDTISDLAAGQSEIIMDVALYGFAAGLFATALAASHAHLGGIFWSGGIFSLAVLAALVVVVGARNEYGDNDNEGIVIHMYLVYCLGVFFLLAPLFMAKGIGINHDWAMRTLIGLGLLWGITAPIFFLLPTTVDGLYERALGVIACAIVSTLCTVFVSRGRNALKSN</sequence>